<dbReference type="CDD" id="cd00130">
    <property type="entry name" value="PAS"/>
    <property type="match status" value="1"/>
</dbReference>
<comment type="catalytic activity">
    <reaction evidence="1">
        <text>ATP + protein L-histidine = ADP + protein N-phospho-L-histidine.</text>
        <dbReference type="EC" id="2.7.13.3"/>
    </reaction>
</comment>
<dbReference type="Pfam" id="PF13426">
    <property type="entry name" value="PAS_9"/>
    <property type="match status" value="1"/>
</dbReference>
<dbReference type="PRINTS" id="PR00344">
    <property type="entry name" value="BCTRLSENSOR"/>
</dbReference>
<gene>
    <name evidence="10" type="ORF">OQ279_03345</name>
</gene>
<evidence type="ECO:0000256" key="6">
    <source>
        <dbReference type="ARBA" id="ARBA00023012"/>
    </source>
</evidence>
<dbReference type="InterPro" id="IPR036097">
    <property type="entry name" value="HisK_dim/P_sf"/>
</dbReference>
<sequence length="423" mass="48105">MSTAADNHLETFETDQTVFNVLFEAASEGIIVVNTHQVIVSSNLAADNMFGYNKGELKGKPLNLLIPPKYRSAHPTHFKGFLKDSEKRQMGHGRDLYGVKKNGDEFPVEAGLNPFQIGEERYVMSLIIDISVRKEAQRQITELNNELEGKIKVRTKELEESIQKLQNANKSLELEIKRRKEAENRIKTALQKEKELSDLKTKFLSLVSHEFKTPLSGILTSVVLAGKYKLEEQQEKREKHLNTIKSKVHYLDNILNDFLSIERLESGKVNYKFTSFSLSKVVNEVVYNANVTLKSGQNIEYTRDIDNIVLHQDEKILELVLSNLLSNAIKYSPEDTLIKFEIEVEAKKIRFLVTDEGMGIPAKDQKHIFERYFRAENALLNQGTGIGLNIAKVHLENLGGTISFSSEENRGTQFIVELPIVKE</sequence>
<comment type="caution">
    <text evidence="10">The sequence shown here is derived from an EMBL/GenBank/DDBJ whole genome shotgun (WGS) entry which is preliminary data.</text>
</comment>
<dbReference type="Pfam" id="PF02518">
    <property type="entry name" value="HATPase_c"/>
    <property type="match status" value="1"/>
</dbReference>
<dbReference type="SMART" id="SM00388">
    <property type="entry name" value="HisKA"/>
    <property type="match status" value="1"/>
</dbReference>
<dbReference type="Gene3D" id="3.30.565.10">
    <property type="entry name" value="Histidine kinase-like ATPase, C-terminal domain"/>
    <property type="match status" value="1"/>
</dbReference>
<evidence type="ECO:0000259" key="8">
    <source>
        <dbReference type="PROSITE" id="PS50109"/>
    </source>
</evidence>
<organism evidence="10 11">
    <name type="scientific">Salinimicrobium profundisediminis</name>
    <dbReference type="NCBI Taxonomy" id="2994553"/>
    <lineage>
        <taxon>Bacteria</taxon>
        <taxon>Pseudomonadati</taxon>
        <taxon>Bacteroidota</taxon>
        <taxon>Flavobacteriia</taxon>
        <taxon>Flavobacteriales</taxon>
        <taxon>Flavobacteriaceae</taxon>
        <taxon>Salinimicrobium</taxon>
    </lineage>
</organism>
<proteinExistence type="predicted"/>
<dbReference type="PROSITE" id="PS50112">
    <property type="entry name" value="PAS"/>
    <property type="match status" value="1"/>
</dbReference>
<dbReference type="EMBL" id="JAPJDA010000004">
    <property type="protein sequence ID" value="MCX2837175.1"/>
    <property type="molecule type" value="Genomic_DNA"/>
</dbReference>
<dbReference type="InterPro" id="IPR036890">
    <property type="entry name" value="HATPase_C_sf"/>
</dbReference>
<dbReference type="PANTHER" id="PTHR43711">
    <property type="entry name" value="TWO-COMPONENT HISTIDINE KINASE"/>
    <property type="match status" value="1"/>
</dbReference>
<evidence type="ECO:0000256" key="3">
    <source>
        <dbReference type="ARBA" id="ARBA00022553"/>
    </source>
</evidence>
<dbReference type="SMART" id="SM00091">
    <property type="entry name" value="PAS"/>
    <property type="match status" value="1"/>
</dbReference>
<dbReference type="PROSITE" id="PS50109">
    <property type="entry name" value="HIS_KIN"/>
    <property type="match status" value="1"/>
</dbReference>
<keyword evidence="3" id="KW-0597">Phosphoprotein</keyword>
<dbReference type="Pfam" id="PF00512">
    <property type="entry name" value="HisKA"/>
    <property type="match status" value="1"/>
</dbReference>
<dbReference type="InterPro" id="IPR005467">
    <property type="entry name" value="His_kinase_dom"/>
</dbReference>
<dbReference type="CDD" id="cd00075">
    <property type="entry name" value="HATPase"/>
    <property type="match status" value="1"/>
</dbReference>
<dbReference type="SUPFAM" id="SSF47384">
    <property type="entry name" value="Homodimeric domain of signal transducing histidine kinase"/>
    <property type="match status" value="1"/>
</dbReference>
<evidence type="ECO:0000256" key="7">
    <source>
        <dbReference type="SAM" id="Coils"/>
    </source>
</evidence>
<dbReference type="InterPro" id="IPR000014">
    <property type="entry name" value="PAS"/>
</dbReference>
<feature type="domain" description="Histidine kinase" evidence="8">
    <location>
        <begin position="206"/>
        <end position="422"/>
    </location>
</feature>
<evidence type="ECO:0000313" key="10">
    <source>
        <dbReference type="EMBL" id="MCX2837175.1"/>
    </source>
</evidence>
<accession>A0A9X3CV57</accession>
<keyword evidence="5 10" id="KW-0418">Kinase</keyword>
<keyword evidence="7" id="KW-0175">Coiled coil</keyword>
<evidence type="ECO:0000313" key="11">
    <source>
        <dbReference type="Proteomes" id="UP001148482"/>
    </source>
</evidence>
<evidence type="ECO:0000256" key="2">
    <source>
        <dbReference type="ARBA" id="ARBA00012438"/>
    </source>
</evidence>
<dbReference type="CDD" id="cd00082">
    <property type="entry name" value="HisKA"/>
    <property type="match status" value="1"/>
</dbReference>
<name>A0A9X3CV57_9FLAO</name>
<dbReference type="GO" id="GO:0000155">
    <property type="term" value="F:phosphorelay sensor kinase activity"/>
    <property type="evidence" value="ECO:0007669"/>
    <property type="project" value="InterPro"/>
</dbReference>
<evidence type="ECO:0000256" key="1">
    <source>
        <dbReference type="ARBA" id="ARBA00000085"/>
    </source>
</evidence>
<dbReference type="InterPro" id="IPR050736">
    <property type="entry name" value="Sensor_HK_Regulatory"/>
</dbReference>
<dbReference type="FunFam" id="3.30.565.10:FF:000006">
    <property type="entry name" value="Sensor histidine kinase WalK"/>
    <property type="match status" value="1"/>
</dbReference>
<dbReference type="InterPro" id="IPR003661">
    <property type="entry name" value="HisK_dim/P_dom"/>
</dbReference>
<dbReference type="NCBIfam" id="TIGR00229">
    <property type="entry name" value="sensory_box"/>
    <property type="match status" value="1"/>
</dbReference>
<dbReference type="RefSeq" id="WP_266068379.1">
    <property type="nucleotide sequence ID" value="NZ_JAPJDA010000004.1"/>
</dbReference>
<dbReference type="PANTHER" id="PTHR43711:SF26">
    <property type="entry name" value="SENSOR HISTIDINE KINASE RCSC"/>
    <property type="match status" value="1"/>
</dbReference>
<dbReference type="Gene3D" id="1.10.287.130">
    <property type="match status" value="1"/>
</dbReference>
<keyword evidence="4" id="KW-0808">Transferase</keyword>
<dbReference type="GO" id="GO:0006355">
    <property type="term" value="P:regulation of DNA-templated transcription"/>
    <property type="evidence" value="ECO:0007669"/>
    <property type="project" value="InterPro"/>
</dbReference>
<dbReference type="Gene3D" id="3.30.450.20">
    <property type="entry name" value="PAS domain"/>
    <property type="match status" value="1"/>
</dbReference>
<dbReference type="SUPFAM" id="SSF55785">
    <property type="entry name" value="PYP-like sensor domain (PAS domain)"/>
    <property type="match status" value="1"/>
</dbReference>
<dbReference type="Proteomes" id="UP001148482">
    <property type="component" value="Unassembled WGS sequence"/>
</dbReference>
<dbReference type="InterPro" id="IPR035965">
    <property type="entry name" value="PAS-like_dom_sf"/>
</dbReference>
<keyword evidence="6" id="KW-0902">Two-component regulatory system</keyword>
<dbReference type="AlphaFoldDB" id="A0A9X3CV57"/>
<dbReference type="InterPro" id="IPR003594">
    <property type="entry name" value="HATPase_dom"/>
</dbReference>
<protein>
    <recommendedName>
        <fullName evidence="2">histidine kinase</fullName>
        <ecNumber evidence="2">2.7.13.3</ecNumber>
    </recommendedName>
</protein>
<feature type="coiled-coil region" evidence="7">
    <location>
        <begin position="133"/>
        <end position="199"/>
    </location>
</feature>
<dbReference type="InterPro" id="IPR004358">
    <property type="entry name" value="Sig_transdc_His_kin-like_C"/>
</dbReference>
<dbReference type="SMART" id="SM00387">
    <property type="entry name" value="HATPase_c"/>
    <property type="match status" value="1"/>
</dbReference>
<dbReference type="EC" id="2.7.13.3" evidence="2"/>
<evidence type="ECO:0000259" key="9">
    <source>
        <dbReference type="PROSITE" id="PS50112"/>
    </source>
</evidence>
<dbReference type="SUPFAM" id="SSF55874">
    <property type="entry name" value="ATPase domain of HSP90 chaperone/DNA topoisomerase II/histidine kinase"/>
    <property type="match status" value="1"/>
</dbReference>
<evidence type="ECO:0000256" key="5">
    <source>
        <dbReference type="ARBA" id="ARBA00022777"/>
    </source>
</evidence>
<evidence type="ECO:0000256" key="4">
    <source>
        <dbReference type="ARBA" id="ARBA00022679"/>
    </source>
</evidence>
<feature type="domain" description="PAS" evidence="9">
    <location>
        <begin position="15"/>
        <end position="85"/>
    </location>
</feature>
<reference evidence="10" key="1">
    <citation type="submission" date="2022-11" db="EMBL/GenBank/DDBJ databases">
        <title>Salinimicrobium profundisediminis sp. nov., isolated from deep-sea sediment of the Mariana Trench.</title>
        <authorList>
            <person name="Fu H."/>
        </authorList>
    </citation>
    <scope>NUCLEOTIDE SEQUENCE</scope>
    <source>
        <strain evidence="10">MT39</strain>
    </source>
</reference>
<keyword evidence="11" id="KW-1185">Reference proteome</keyword>